<feature type="transmembrane region" description="Helical" evidence="6">
    <location>
        <begin position="21"/>
        <end position="40"/>
    </location>
</feature>
<dbReference type="InterPro" id="IPR051784">
    <property type="entry name" value="Nod_factor_ABC_transporter"/>
</dbReference>
<name>A0A3S9PVP7_9ACTO</name>
<dbReference type="KEGG" id="flh:EJ997_02835"/>
<dbReference type="OrthoDB" id="160207at2"/>
<dbReference type="GO" id="GO:0046677">
    <property type="term" value="P:response to antibiotic"/>
    <property type="evidence" value="ECO:0007669"/>
    <property type="project" value="UniProtKB-KW"/>
</dbReference>
<feature type="transmembrane region" description="Helical" evidence="6">
    <location>
        <begin position="212"/>
        <end position="231"/>
    </location>
</feature>
<organism evidence="8 9">
    <name type="scientific">Flaviflexus ciconiae</name>
    <dbReference type="NCBI Taxonomy" id="2496867"/>
    <lineage>
        <taxon>Bacteria</taxon>
        <taxon>Bacillati</taxon>
        <taxon>Actinomycetota</taxon>
        <taxon>Actinomycetes</taxon>
        <taxon>Actinomycetales</taxon>
        <taxon>Actinomycetaceae</taxon>
        <taxon>Flaviflexus</taxon>
    </lineage>
</organism>
<accession>A0A3S9PVP7</accession>
<dbReference type="GO" id="GO:0043190">
    <property type="term" value="C:ATP-binding cassette (ABC) transporter complex"/>
    <property type="evidence" value="ECO:0007669"/>
    <property type="project" value="InterPro"/>
</dbReference>
<keyword evidence="9" id="KW-1185">Reference proteome</keyword>
<protein>
    <submittedName>
        <fullName evidence="8">ABC transporter permease</fullName>
    </submittedName>
</protein>
<dbReference type="AlphaFoldDB" id="A0A3S9PVP7"/>
<evidence type="ECO:0000256" key="6">
    <source>
        <dbReference type="SAM" id="Phobius"/>
    </source>
</evidence>
<dbReference type="RefSeq" id="WP_126703244.1">
    <property type="nucleotide sequence ID" value="NZ_CP034593.1"/>
</dbReference>
<dbReference type="InterPro" id="IPR000412">
    <property type="entry name" value="ABC_2_transport"/>
</dbReference>
<gene>
    <name evidence="8" type="ORF">EJ997_02835</name>
</gene>
<evidence type="ECO:0000256" key="3">
    <source>
        <dbReference type="ARBA" id="ARBA00022989"/>
    </source>
</evidence>
<proteinExistence type="predicted"/>
<dbReference type="EMBL" id="CP034593">
    <property type="protein sequence ID" value="AZQ76436.1"/>
    <property type="molecule type" value="Genomic_DNA"/>
</dbReference>
<dbReference type="GO" id="GO:0140359">
    <property type="term" value="F:ABC-type transporter activity"/>
    <property type="evidence" value="ECO:0007669"/>
    <property type="project" value="InterPro"/>
</dbReference>
<dbReference type="Proteomes" id="UP000280344">
    <property type="component" value="Chromosome"/>
</dbReference>
<evidence type="ECO:0000313" key="8">
    <source>
        <dbReference type="EMBL" id="AZQ76436.1"/>
    </source>
</evidence>
<keyword evidence="4 6" id="KW-0472">Membrane</keyword>
<dbReference type="Pfam" id="PF12698">
    <property type="entry name" value="ABC2_membrane_3"/>
    <property type="match status" value="1"/>
</dbReference>
<dbReference type="PANTHER" id="PTHR43229:SF2">
    <property type="entry name" value="NODULATION PROTEIN J"/>
    <property type="match status" value="1"/>
</dbReference>
<dbReference type="InterPro" id="IPR013525">
    <property type="entry name" value="ABC2_TM"/>
</dbReference>
<evidence type="ECO:0000256" key="5">
    <source>
        <dbReference type="ARBA" id="ARBA00023251"/>
    </source>
</evidence>
<evidence type="ECO:0000256" key="4">
    <source>
        <dbReference type="ARBA" id="ARBA00023136"/>
    </source>
</evidence>
<keyword evidence="2 6" id="KW-0812">Transmembrane</keyword>
<evidence type="ECO:0000256" key="2">
    <source>
        <dbReference type="ARBA" id="ARBA00022692"/>
    </source>
</evidence>
<evidence type="ECO:0000313" key="9">
    <source>
        <dbReference type="Proteomes" id="UP000280344"/>
    </source>
</evidence>
<dbReference type="PANTHER" id="PTHR43229">
    <property type="entry name" value="NODULATION PROTEIN J"/>
    <property type="match status" value="1"/>
</dbReference>
<feature type="transmembrane region" description="Helical" evidence="6">
    <location>
        <begin position="52"/>
        <end position="74"/>
    </location>
</feature>
<feature type="transmembrane region" description="Helical" evidence="6">
    <location>
        <begin position="95"/>
        <end position="122"/>
    </location>
</feature>
<keyword evidence="5" id="KW-0046">Antibiotic resistance</keyword>
<feature type="transmembrane region" description="Helical" evidence="6">
    <location>
        <begin position="128"/>
        <end position="151"/>
    </location>
</feature>
<keyword evidence="3 6" id="KW-1133">Transmembrane helix</keyword>
<evidence type="ECO:0000259" key="7">
    <source>
        <dbReference type="Pfam" id="PF12698"/>
    </source>
</evidence>
<dbReference type="PIRSF" id="PIRSF006648">
    <property type="entry name" value="DrrB"/>
    <property type="match status" value="1"/>
</dbReference>
<sequence>MTVLAQTRFETATILRNGEQALLNIIIPVAALIVLTNVSFSPSGAMDVDMAFASSLALAWASTGFTSQAIAVAFDRRWGVLRMLATTPLGPKGLFAGKLGAIAIVALIQAAVLAIVGAFLGLGFTVGVLLPGLAFMVLGLAAFLGLGLLIGGTLKPEAVLALANTLWIVMAGLGAIIIPASEYPSWWGAIVEFTPPGALGEGLRNLGSGEPIIKHILVLGGWAVGGGLLAASRFRWDTK</sequence>
<reference evidence="8 9" key="1">
    <citation type="submission" date="2018-12" db="EMBL/GenBank/DDBJ databases">
        <title>Complete genome sequence of Flaviflexus sp. H23T48.</title>
        <authorList>
            <person name="Bae J.-W."/>
            <person name="Lee J.-Y."/>
        </authorList>
    </citation>
    <scope>NUCLEOTIDE SEQUENCE [LARGE SCALE GENOMIC DNA]</scope>
    <source>
        <strain evidence="8 9">H23T48</strain>
    </source>
</reference>
<feature type="domain" description="ABC-2 type transporter transmembrane" evidence="7">
    <location>
        <begin position="42"/>
        <end position="231"/>
    </location>
</feature>
<feature type="transmembrane region" description="Helical" evidence="6">
    <location>
        <begin position="158"/>
        <end position="178"/>
    </location>
</feature>
<evidence type="ECO:0000256" key="1">
    <source>
        <dbReference type="ARBA" id="ARBA00004141"/>
    </source>
</evidence>
<comment type="subcellular location">
    <subcellularLocation>
        <location evidence="1">Membrane</location>
        <topology evidence="1">Multi-pass membrane protein</topology>
    </subcellularLocation>
</comment>